<proteinExistence type="predicted"/>
<dbReference type="Proteomes" id="UP000298663">
    <property type="component" value="Unassembled WGS sequence"/>
</dbReference>
<evidence type="ECO:0008006" key="3">
    <source>
        <dbReference type="Google" id="ProtNLM"/>
    </source>
</evidence>
<evidence type="ECO:0000313" key="1">
    <source>
        <dbReference type="EMBL" id="TKR59588.1"/>
    </source>
</evidence>
<dbReference type="Gene3D" id="3.40.390.10">
    <property type="entry name" value="Collagenase (Catalytic Domain)"/>
    <property type="match status" value="1"/>
</dbReference>
<organism evidence="1 2">
    <name type="scientific">Steinernema carpocapsae</name>
    <name type="common">Entomopathogenic nematode</name>
    <dbReference type="NCBI Taxonomy" id="34508"/>
    <lineage>
        <taxon>Eukaryota</taxon>
        <taxon>Metazoa</taxon>
        <taxon>Ecdysozoa</taxon>
        <taxon>Nematoda</taxon>
        <taxon>Chromadorea</taxon>
        <taxon>Rhabditida</taxon>
        <taxon>Tylenchina</taxon>
        <taxon>Panagrolaimomorpha</taxon>
        <taxon>Strongyloidoidea</taxon>
        <taxon>Steinernematidae</taxon>
        <taxon>Steinernema</taxon>
    </lineage>
</organism>
<reference evidence="1 2" key="2">
    <citation type="journal article" date="2019" name="G3 (Bethesda)">
        <title>Hybrid Assembly of the Genome of the Entomopathogenic Nematode Steinernema carpocapsae Identifies the X-Chromosome.</title>
        <authorList>
            <person name="Serra L."/>
            <person name="Macchietto M."/>
            <person name="Macias-Munoz A."/>
            <person name="McGill C.J."/>
            <person name="Rodriguez I.M."/>
            <person name="Rodriguez B."/>
            <person name="Murad R."/>
            <person name="Mortazavi A."/>
        </authorList>
    </citation>
    <scope>NUCLEOTIDE SEQUENCE [LARGE SCALE GENOMIC DNA]</scope>
    <source>
        <strain evidence="1 2">ALL</strain>
    </source>
</reference>
<evidence type="ECO:0000313" key="2">
    <source>
        <dbReference type="Proteomes" id="UP000298663"/>
    </source>
</evidence>
<gene>
    <name evidence="1" type="ORF">L596_029236</name>
</gene>
<comment type="caution">
    <text evidence="1">The sequence shown here is derived from an EMBL/GenBank/DDBJ whole genome shotgun (WGS) entry which is preliminary data.</text>
</comment>
<sequence>MDCFCAFLECNVIKIKLECFRECLDLSQLIRLPSVKTDVSAQKQVAASGGHTTKLKSHSGLLFNSLPLYKMIPKRGIGALFLICTAIHASYESPIDQLRTLFQNFQATDATSTPCHNWHDNICLRDLKLVAEIKKNVVEGLGPQLASLMEKPDPVYQELVKAAQTYTTLWKEQRDFCAQKHNTTLNLDKSELKKIAKSSSLKETMEIFLTVPGFAPYFNVVTLLNLLKYKPNSYEELNSYLAILVERLVQKIESKIFLKSYLKDVTVTSNIDEDLRNVSYLESVMASYQEAVAKVDKSHFCAFEQIALQSLDSDIPKTLSFEPNAWYLVNEQVIVLTIDHFYLLNFDFSIGYKYGHIVWKIADALLGNIDPKSQEYFFPDMQNFAGLRNSSHFEAMASCYDEYYKEACRNRTCPQFESEIGFGNVESIRLTFELLQEAIAGLSEADQKKENEMFYMALGLYHCFHKKSDLQKIMDPITKQIQAFTNVFECQPEDNNYITAKQCSIFV</sequence>
<accession>A0A4U5LU22</accession>
<dbReference type="InterPro" id="IPR024079">
    <property type="entry name" value="MetalloPept_cat_dom_sf"/>
</dbReference>
<keyword evidence="2" id="KW-1185">Reference proteome</keyword>
<reference evidence="1 2" key="1">
    <citation type="journal article" date="2015" name="Genome Biol.">
        <title>Comparative genomics of Steinernema reveals deeply conserved gene regulatory networks.</title>
        <authorList>
            <person name="Dillman A.R."/>
            <person name="Macchietto M."/>
            <person name="Porter C.F."/>
            <person name="Rogers A."/>
            <person name="Williams B."/>
            <person name="Antoshechkin I."/>
            <person name="Lee M.M."/>
            <person name="Goodwin Z."/>
            <person name="Lu X."/>
            <person name="Lewis E.E."/>
            <person name="Goodrich-Blair H."/>
            <person name="Stock S.P."/>
            <person name="Adams B.J."/>
            <person name="Sternberg P.W."/>
            <person name="Mortazavi A."/>
        </authorList>
    </citation>
    <scope>NUCLEOTIDE SEQUENCE [LARGE SCALE GENOMIC DNA]</scope>
    <source>
        <strain evidence="1 2">ALL</strain>
    </source>
</reference>
<dbReference type="GO" id="GO:0008237">
    <property type="term" value="F:metallopeptidase activity"/>
    <property type="evidence" value="ECO:0007669"/>
    <property type="project" value="InterPro"/>
</dbReference>
<protein>
    <recommendedName>
        <fullName evidence="3">Peptidase M13 C-terminal domain-containing protein</fullName>
    </recommendedName>
</protein>
<dbReference type="EMBL" id="AZBU02000012">
    <property type="protein sequence ID" value="TKR59588.1"/>
    <property type="molecule type" value="Genomic_DNA"/>
</dbReference>
<dbReference type="AlphaFoldDB" id="A0A4U5LU22"/>
<name>A0A4U5LU22_STECR</name>